<comment type="caution">
    <text evidence="2">The sequence shown here is derived from an EMBL/GenBank/DDBJ whole genome shotgun (WGS) entry which is preliminary data.</text>
</comment>
<keyword evidence="1" id="KW-0812">Transmembrane</keyword>
<dbReference type="EMBL" id="VCHQ01000033">
    <property type="protein sequence ID" value="TLV06866.1"/>
    <property type="molecule type" value="Genomic_DNA"/>
</dbReference>
<gene>
    <name evidence="2" type="ORF">FE839_21885</name>
</gene>
<accession>A0A5R9LA32</accession>
<name>A0A5R9LA32_9ENTR</name>
<dbReference type="InterPro" id="IPR049833">
    <property type="entry name" value="KPN01023-like"/>
</dbReference>
<keyword evidence="1" id="KW-1133">Transmembrane helix</keyword>
<dbReference type="RefSeq" id="WP_138362878.1">
    <property type="nucleotide sequence ID" value="NZ_VCHQ01000033.1"/>
</dbReference>
<dbReference type="NCBIfam" id="NF033853">
    <property type="entry name" value="KPN_two_small"/>
    <property type="match status" value="1"/>
</dbReference>
<evidence type="ECO:0000313" key="3">
    <source>
        <dbReference type="Proteomes" id="UP000307430"/>
    </source>
</evidence>
<protein>
    <submittedName>
        <fullName evidence="2">Small membrane protein</fullName>
    </submittedName>
</protein>
<evidence type="ECO:0000313" key="2">
    <source>
        <dbReference type="EMBL" id="TLV06866.1"/>
    </source>
</evidence>
<feature type="transmembrane region" description="Helical" evidence="1">
    <location>
        <begin position="6"/>
        <end position="25"/>
    </location>
</feature>
<reference evidence="2 3" key="1">
    <citation type="submission" date="2019-05" db="EMBL/GenBank/DDBJ databases">
        <title>Genome sequence of Klebsiella sp strain TOUT106.</title>
        <authorList>
            <person name="Rahi P."/>
            <person name="Chaudhari D."/>
        </authorList>
    </citation>
    <scope>NUCLEOTIDE SEQUENCE [LARGE SCALE GENOMIC DNA]</scope>
    <source>
        <strain evidence="2 3">TOUT106</strain>
    </source>
</reference>
<keyword evidence="3" id="KW-1185">Reference proteome</keyword>
<proteinExistence type="predicted"/>
<keyword evidence="1" id="KW-0472">Membrane</keyword>
<organism evidence="2 3">
    <name type="scientific">Klebsiella indica</name>
    <dbReference type="NCBI Taxonomy" id="2582917"/>
    <lineage>
        <taxon>Bacteria</taxon>
        <taxon>Pseudomonadati</taxon>
        <taxon>Pseudomonadota</taxon>
        <taxon>Gammaproteobacteria</taxon>
        <taxon>Enterobacterales</taxon>
        <taxon>Enterobacteriaceae</taxon>
        <taxon>Klebsiella/Raoultella group</taxon>
        <taxon>Klebsiella</taxon>
    </lineage>
</organism>
<dbReference type="Proteomes" id="UP000307430">
    <property type="component" value="Unassembled WGS sequence"/>
</dbReference>
<evidence type="ECO:0000256" key="1">
    <source>
        <dbReference type="SAM" id="Phobius"/>
    </source>
</evidence>
<sequence>MANVIFLIVAAILLIISIFSLVSYIKDQRKNKLTFNKHKW</sequence>
<dbReference type="AlphaFoldDB" id="A0A5R9LA32"/>